<reference evidence="2 3" key="1">
    <citation type="submission" date="2016-10" db="EMBL/GenBank/DDBJ databases">
        <authorList>
            <person name="de Groot N.N."/>
        </authorList>
    </citation>
    <scope>NUCLEOTIDE SEQUENCE [LARGE SCALE GENOMIC DNA]</scope>
    <source>
        <strain evidence="2 3">CGMCC 4.3491</strain>
    </source>
</reference>
<organism evidence="2 3">
    <name type="scientific">Herbiconiux ginsengi</name>
    <dbReference type="NCBI Taxonomy" id="381665"/>
    <lineage>
        <taxon>Bacteria</taxon>
        <taxon>Bacillati</taxon>
        <taxon>Actinomycetota</taxon>
        <taxon>Actinomycetes</taxon>
        <taxon>Micrococcales</taxon>
        <taxon>Microbacteriaceae</taxon>
        <taxon>Herbiconiux</taxon>
    </lineage>
</organism>
<keyword evidence="1" id="KW-0472">Membrane</keyword>
<dbReference type="EMBL" id="FNPZ01000003">
    <property type="protein sequence ID" value="SDZ32682.1"/>
    <property type="molecule type" value="Genomic_DNA"/>
</dbReference>
<sequence length="53" mass="5802">MTLGGIVLSVVAFALALGLVAGMIAFQKAIWKHVINYHTKPSKDGLDLNYRMK</sequence>
<protein>
    <submittedName>
        <fullName evidence="2">Uncharacterized protein</fullName>
    </submittedName>
</protein>
<name>A0A1H3S426_9MICO</name>
<accession>A0A1H3S426</accession>
<keyword evidence="1" id="KW-1133">Transmembrane helix</keyword>
<gene>
    <name evidence="2" type="ORF">SAMN05216554_3290</name>
</gene>
<evidence type="ECO:0000313" key="3">
    <source>
        <dbReference type="Proteomes" id="UP000198891"/>
    </source>
</evidence>
<dbReference type="AlphaFoldDB" id="A0A1H3S426"/>
<proteinExistence type="predicted"/>
<evidence type="ECO:0000256" key="1">
    <source>
        <dbReference type="SAM" id="Phobius"/>
    </source>
</evidence>
<keyword evidence="1" id="KW-0812">Transmembrane</keyword>
<evidence type="ECO:0000313" key="2">
    <source>
        <dbReference type="EMBL" id="SDZ32682.1"/>
    </source>
</evidence>
<feature type="transmembrane region" description="Helical" evidence="1">
    <location>
        <begin position="6"/>
        <end position="26"/>
    </location>
</feature>
<dbReference type="RefSeq" id="WP_175494309.1">
    <property type="nucleotide sequence ID" value="NZ_FNPZ01000003.1"/>
</dbReference>
<keyword evidence="3" id="KW-1185">Reference proteome</keyword>
<dbReference type="Proteomes" id="UP000198891">
    <property type="component" value="Unassembled WGS sequence"/>
</dbReference>